<dbReference type="InterPro" id="IPR017968">
    <property type="entry name" value="Acylphosphatase_CS"/>
</dbReference>
<dbReference type="EMBL" id="FQYO01000002">
    <property type="protein sequence ID" value="SHI56631.1"/>
    <property type="molecule type" value="Genomic_DNA"/>
</dbReference>
<keyword evidence="4 5" id="KW-0378">Hydrolase</keyword>
<dbReference type="GO" id="GO:0003998">
    <property type="term" value="F:acylphosphatase activity"/>
    <property type="evidence" value="ECO:0007669"/>
    <property type="project" value="UniProtKB-EC"/>
</dbReference>
<dbReference type="InterPro" id="IPR001792">
    <property type="entry name" value="Acylphosphatase-like_dom"/>
</dbReference>
<reference evidence="8 9" key="1">
    <citation type="submission" date="2016-11" db="EMBL/GenBank/DDBJ databases">
        <authorList>
            <person name="Jaros S."/>
            <person name="Januszkiewicz K."/>
            <person name="Wedrychowicz H."/>
        </authorList>
    </citation>
    <scope>NUCLEOTIDE SEQUENCE [LARGE SCALE GENOMIC DNA]</scope>
    <source>
        <strain evidence="8 9">DSM 100565</strain>
    </source>
</reference>
<feature type="active site" evidence="4">
    <location>
        <position position="37"/>
    </location>
</feature>
<accession>A0A1M6C779</accession>
<feature type="active site" evidence="4">
    <location>
        <position position="19"/>
    </location>
</feature>
<gene>
    <name evidence="8" type="ORF">SAMN05444417_1035</name>
</gene>
<evidence type="ECO:0000256" key="4">
    <source>
        <dbReference type="PROSITE-ProRule" id="PRU00520"/>
    </source>
</evidence>
<evidence type="ECO:0000256" key="1">
    <source>
        <dbReference type="ARBA" id="ARBA00005614"/>
    </source>
</evidence>
<dbReference type="InterPro" id="IPR036046">
    <property type="entry name" value="Acylphosphatase-like_dom_sf"/>
</dbReference>
<dbReference type="Pfam" id="PF00708">
    <property type="entry name" value="Acylphosphatase"/>
    <property type="match status" value="1"/>
</dbReference>
<dbReference type="AlphaFoldDB" id="A0A1M6C779"/>
<dbReference type="PROSITE" id="PS51160">
    <property type="entry name" value="ACYLPHOSPHATASE_3"/>
    <property type="match status" value="1"/>
</dbReference>
<evidence type="ECO:0000256" key="3">
    <source>
        <dbReference type="ARBA" id="ARBA00047645"/>
    </source>
</evidence>
<dbReference type="PROSITE" id="PS00151">
    <property type="entry name" value="ACYLPHOSPHATASE_2"/>
    <property type="match status" value="1"/>
</dbReference>
<feature type="domain" description="Acylphosphatase-like" evidence="7">
    <location>
        <begin position="4"/>
        <end position="90"/>
    </location>
</feature>
<dbReference type="STRING" id="1447782.SAMN05444417_1035"/>
<evidence type="ECO:0000256" key="5">
    <source>
        <dbReference type="RuleBase" id="RU000553"/>
    </source>
</evidence>
<proteinExistence type="inferred from homology"/>
<dbReference type="SUPFAM" id="SSF54975">
    <property type="entry name" value="Acylphosphatase/BLUF domain-like"/>
    <property type="match status" value="1"/>
</dbReference>
<dbReference type="InterPro" id="IPR020456">
    <property type="entry name" value="Acylphosphatase"/>
</dbReference>
<evidence type="ECO:0000313" key="9">
    <source>
        <dbReference type="Proteomes" id="UP000184292"/>
    </source>
</evidence>
<dbReference type="PROSITE" id="PS00150">
    <property type="entry name" value="ACYLPHOSPHATASE_1"/>
    <property type="match status" value="1"/>
</dbReference>
<evidence type="ECO:0000256" key="6">
    <source>
        <dbReference type="RuleBase" id="RU004168"/>
    </source>
</evidence>
<dbReference type="RefSeq" id="WP_073326754.1">
    <property type="nucleotide sequence ID" value="NZ_FQYO01000002.1"/>
</dbReference>
<sequence length="90" mass="9487">MTRAITFTISGRVQGVGFRHWTRETARELGLSGWVRNEADGRVSGAAEGPDAAVAAFEEKLGQGPTLASVEGLTVESAAPQGAEGFEVRR</sequence>
<comment type="similarity">
    <text evidence="1 6">Belongs to the acylphosphatase family.</text>
</comment>
<dbReference type="PANTHER" id="PTHR47268">
    <property type="entry name" value="ACYLPHOSPHATASE"/>
    <property type="match status" value="1"/>
</dbReference>
<evidence type="ECO:0000256" key="2">
    <source>
        <dbReference type="ARBA" id="ARBA00012150"/>
    </source>
</evidence>
<keyword evidence="9" id="KW-1185">Reference proteome</keyword>
<dbReference type="Proteomes" id="UP000184292">
    <property type="component" value="Unassembled WGS sequence"/>
</dbReference>
<dbReference type="PRINTS" id="PR00112">
    <property type="entry name" value="ACYLPHPHTASE"/>
</dbReference>
<comment type="catalytic activity">
    <reaction evidence="3 4 5">
        <text>an acyl phosphate + H2O = a carboxylate + phosphate + H(+)</text>
        <dbReference type="Rhea" id="RHEA:14965"/>
        <dbReference type="ChEBI" id="CHEBI:15377"/>
        <dbReference type="ChEBI" id="CHEBI:15378"/>
        <dbReference type="ChEBI" id="CHEBI:29067"/>
        <dbReference type="ChEBI" id="CHEBI:43474"/>
        <dbReference type="ChEBI" id="CHEBI:59918"/>
        <dbReference type="EC" id="3.6.1.7"/>
    </reaction>
</comment>
<dbReference type="EC" id="3.6.1.7" evidence="2 4"/>
<dbReference type="Gene3D" id="3.30.70.100">
    <property type="match status" value="1"/>
</dbReference>
<evidence type="ECO:0000313" key="8">
    <source>
        <dbReference type="EMBL" id="SHI56631.1"/>
    </source>
</evidence>
<dbReference type="OrthoDB" id="5295388at2"/>
<name>A0A1M6C779_9RHOB</name>
<evidence type="ECO:0000259" key="7">
    <source>
        <dbReference type="PROSITE" id="PS51160"/>
    </source>
</evidence>
<dbReference type="PANTHER" id="PTHR47268:SF4">
    <property type="entry name" value="ACYLPHOSPHATASE"/>
    <property type="match status" value="1"/>
</dbReference>
<protein>
    <recommendedName>
        <fullName evidence="2 4">Acylphosphatase</fullName>
        <ecNumber evidence="2 4">3.6.1.7</ecNumber>
    </recommendedName>
</protein>
<organism evidence="8 9">
    <name type="scientific">Wenxinia saemankumensis</name>
    <dbReference type="NCBI Taxonomy" id="1447782"/>
    <lineage>
        <taxon>Bacteria</taxon>
        <taxon>Pseudomonadati</taxon>
        <taxon>Pseudomonadota</taxon>
        <taxon>Alphaproteobacteria</taxon>
        <taxon>Rhodobacterales</taxon>
        <taxon>Roseobacteraceae</taxon>
        <taxon>Wenxinia</taxon>
    </lineage>
</organism>